<name>A0A7V5H1Y2_CALAY</name>
<evidence type="ECO:0000256" key="1">
    <source>
        <dbReference type="ARBA" id="ARBA00022729"/>
    </source>
</evidence>
<dbReference type="PANTHER" id="PTHR46580:SF4">
    <property type="entry name" value="ATP_GTP-BINDING PROTEIN"/>
    <property type="match status" value="1"/>
</dbReference>
<organism evidence="2">
    <name type="scientific">Caldithrix abyssi</name>
    <dbReference type="NCBI Taxonomy" id="187145"/>
    <lineage>
        <taxon>Bacteria</taxon>
        <taxon>Pseudomonadati</taxon>
        <taxon>Calditrichota</taxon>
        <taxon>Calditrichia</taxon>
        <taxon>Calditrichales</taxon>
        <taxon>Calditrichaceae</taxon>
        <taxon>Caldithrix</taxon>
    </lineage>
</organism>
<dbReference type="InterPro" id="IPR028994">
    <property type="entry name" value="Integrin_alpha_N"/>
</dbReference>
<sequence length="240" mass="27162">MKRIGFILFFIFTFLLIKGFTAPAPAFRLLQSNLISGLIPDIDDAYGVAFLDFNQDRYPDIYITCFRNLNRLLINNGGIIPFIDRTIYSGLGGDLMQKGQTNLELAASVADYDNDGLPDLFLAGWGKTLRLFKNLGNVRFQDVTTSLNLHGFVDANQGIWFDANQDGFLDLYITDEHYSNRLLMNQKNGRFLEQIWTEDFLDSATSQGAFAADFDEDGDQDLYVCNWFAPDYLLLNDGHG</sequence>
<reference evidence="2" key="1">
    <citation type="journal article" date="2020" name="mSystems">
        <title>Genome- and Community-Level Interaction Insights into Carbon Utilization and Element Cycling Functions of Hydrothermarchaeota in Hydrothermal Sediment.</title>
        <authorList>
            <person name="Zhou Z."/>
            <person name="Liu Y."/>
            <person name="Xu W."/>
            <person name="Pan J."/>
            <person name="Luo Z.H."/>
            <person name="Li M."/>
        </authorList>
    </citation>
    <scope>NUCLEOTIDE SEQUENCE [LARGE SCALE GENOMIC DNA]</scope>
    <source>
        <strain evidence="2">HyVt-76</strain>
    </source>
</reference>
<dbReference type="AlphaFoldDB" id="A0A7V5H1Y2"/>
<dbReference type="Gene3D" id="2.130.10.130">
    <property type="entry name" value="Integrin alpha, N-terminal"/>
    <property type="match status" value="1"/>
</dbReference>
<dbReference type="Proteomes" id="UP000886111">
    <property type="component" value="Unassembled WGS sequence"/>
</dbReference>
<dbReference type="InterPro" id="IPR013517">
    <property type="entry name" value="FG-GAP"/>
</dbReference>
<dbReference type="EMBL" id="DRTD01000064">
    <property type="protein sequence ID" value="HHE54304.1"/>
    <property type="molecule type" value="Genomic_DNA"/>
</dbReference>
<feature type="non-terminal residue" evidence="2">
    <location>
        <position position="240"/>
    </location>
</feature>
<keyword evidence="1" id="KW-0732">Signal</keyword>
<accession>A0A7V5H1Y2</accession>
<gene>
    <name evidence="2" type="ORF">ENL21_00880</name>
</gene>
<comment type="caution">
    <text evidence="2">The sequence shown here is derived from an EMBL/GenBank/DDBJ whole genome shotgun (WGS) entry which is preliminary data.</text>
</comment>
<dbReference type="Pfam" id="PF13517">
    <property type="entry name" value="FG-GAP_3"/>
    <property type="match status" value="1"/>
</dbReference>
<evidence type="ECO:0000313" key="2">
    <source>
        <dbReference type="EMBL" id="HHE54304.1"/>
    </source>
</evidence>
<proteinExistence type="predicted"/>
<dbReference type="SUPFAM" id="SSF69318">
    <property type="entry name" value="Integrin alpha N-terminal domain"/>
    <property type="match status" value="1"/>
</dbReference>
<protein>
    <submittedName>
        <fullName evidence="2">VCBS repeat-containing protein</fullName>
    </submittedName>
</protein>
<dbReference type="PANTHER" id="PTHR46580">
    <property type="entry name" value="SENSOR KINASE-RELATED"/>
    <property type="match status" value="1"/>
</dbReference>